<evidence type="ECO:0000313" key="2">
    <source>
        <dbReference type="Proteomes" id="UP001432312"/>
    </source>
</evidence>
<organism evidence="1 2">
    <name type="scientific">Streptomyces erythrochromogenes</name>
    <dbReference type="NCBI Taxonomy" id="285574"/>
    <lineage>
        <taxon>Bacteria</taxon>
        <taxon>Bacillati</taxon>
        <taxon>Actinomycetota</taxon>
        <taxon>Actinomycetes</taxon>
        <taxon>Kitasatosporales</taxon>
        <taxon>Streptomycetaceae</taxon>
        <taxon>Streptomyces</taxon>
    </lineage>
</organism>
<proteinExistence type="predicted"/>
<protein>
    <submittedName>
        <fullName evidence="1">Uncharacterized protein</fullName>
    </submittedName>
</protein>
<dbReference type="EMBL" id="CP108037">
    <property type="protein sequence ID" value="WUN84550.1"/>
    <property type="molecule type" value="Genomic_DNA"/>
</dbReference>
<geneLocation type="plasmid" evidence="1 2">
    <name>unnamed1</name>
</geneLocation>
<accession>A0ABZ1QQ05</accession>
<dbReference type="Proteomes" id="UP001432312">
    <property type="component" value="Plasmid unnamed1"/>
</dbReference>
<sequence length="236" mass="26259">MADNYGDVYDPRMGWLRLEVYVEPENGVAMFMSNGHVSVKKDESQRVNEWISRLNESKVTALHALLVEDSKIGDLFHPCVYDDKDSPSAIGGQGCLCKQAFTDPLTALPVVREHYRTVSGNIETWTYRSITSRGLPPSSKVTSIIVDPHEFWMRDDDGALHFLPRTDNSGYGIGYGGGGPYTLCQMIEQLVESGGTVATPPRHRPAPNDALAAWARDDTISHQGEYTLKDLRAFIR</sequence>
<dbReference type="RefSeq" id="WP_328741273.1">
    <property type="nucleotide sequence ID" value="NZ_CP108037.1"/>
</dbReference>
<name>A0ABZ1QQ05_9ACTN</name>
<gene>
    <name evidence="1" type="ORF">OHA91_39690</name>
</gene>
<keyword evidence="2" id="KW-1185">Reference proteome</keyword>
<dbReference type="GeneID" id="95502311"/>
<keyword evidence="1" id="KW-0614">Plasmid</keyword>
<evidence type="ECO:0000313" key="1">
    <source>
        <dbReference type="EMBL" id="WUN84550.1"/>
    </source>
</evidence>
<reference evidence="1" key="1">
    <citation type="submission" date="2022-10" db="EMBL/GenBank/DDBJ databases">
        <title>The complete genomes of actinobacterial strains from the NBC collection.</title>
        <authorList>
            <person name="Joergensen T.S."/>
            <person name="Alvarez Arevalo M."/>
            <person name="Sterndorff E.B."/>
            <person name="Faurdal D."/>
            <person name="Vuksanovic O."/>
            <person name="Mourched A.-S."/>
            <person name="Charusanti P."/>
            <person name="Shaw S."/>
            <person name="Blin K."/>
            <person name="Weber T."/>
        </authorList>
    </citation>
    <scope>NUCLEOTIDE SEQUENCE</scope>
    <source>
        <strain evidence="1">NBC_00303</strain>
        <plasmid evidence="1">unnamed1</plasmid>
    </source>
</reference>